<dbReference type="EMBL" id="CP001636">
    <property type="protein sequence ID" value="ACS22567.1"/>
    <property type="molecule type" value="Genomic_DNA"/>
</dbReference>
<name>C5D0Q6_VARPS</name>
<dbReference type="KEGG" id="vap:Vapar_5997"/>
<accession>C5D0Q6</accession>
<dbReference type="SUPFAM" id="SSF52172">
    <property type="entry name" value="CheY-like"/>
    <property type="match status" value="1"/>
</dbReference>
<dbReference type="InterPro" id="IPR011006">
    <property type="entry name" value="CheY-like_superfamily"/>
</dbReference>
<protein>
    <submittedName>
        <fullName evidence="1">Response regulator receiver protein</fullName>
    </submittedName>
</protein>
<dbReference type="STRING" id="543728.Vapar_5997"/>
<dbReference type="AlphaFoldDB" id="C5D0Q6"/>
<reference evidence="1" key="1">
    <citation type="submission" date="2009-06" db="EMBL/GenBank/DDBJ databases">
        <title>Complete sequence of chromosome 2 of Variovorax paradoxus S110.</title>
        <authorList>
            <consortium name="US DOE Joint Genome Institute"/>
            <person name="Lucas S."/>
            <person name="Copeland A."/>
            <person name="Lapidus A."/>
            <person name="Glavina del Rio T."/>
            <person name="Tice H."/>
            <person name="Bruce D."/>
            <person name="Goodwin L."/>
            <person name="Pitluck S."/>
            <person name="Chertkov O."/>
            <person name="Brettin T."/>
            <person name="Detter J.C."/>
            <person name="Han C."/>
            <person name="Larimer F."/>
            <person name="Land M."/>
            <person name="Hauser L."/>
            <person name="Kyrpides N."/>
            <person name="Ovchinnikova G."/>
            <person name="Orwin P."/>
            <person name="Leadbetter J.R."/>
            <person name="Spain J.C."/>
            <person name="Han J.I."/>
        </authorList>
    </citation>
    <scope>NUCLEOTIDE SEQUENCE</scope>
    <source>
        <strain evidence="1">S110</strain>
    </source>
</reference>
<sequence length="103" mass="10808">MCSGYLQAEVVGAALSEAEAVACLQANEEAWQLLVVDLLLKQGTGPGVSAALFTPGRKKWIVAALTNAASPDSRAACFRLDADVVVDKAAQVNEFLAYCAVEH</sequence>
<proteinExistence type="predicted"/>
<dbReference type="Gene3D" id="3.40.50.2300">
    <property type="match status" value="1"/>
</dbReference>
<dbReference type="eggNOG" id="COG2197">
    <property type="taxonomic scope" value="Bacteria"/>
</dbReference>
<gene>
    <name evidence="1" type="ordered locus">Vapar_5997</name>
</gene>
<organism evidence="1">
    <name type="scientific">Variovorax paradoxus (strain S110)</name>
    <dbReference type="NCBI Taxonomy" id="543728"/>
    <lineage>
        <taxon>Bacteria</taxon>
        <taxon>Pseudomonadati</taxon>
        <taxon>Pseudomonadota</taxon>
        <taxon>Betaproteobacteria</taxon>
        <taxon>Burkholderiales</taxon>
        <taxon>Comamonadaceae</taxon>
        <taxon>Variovorax</taxon>
    </lineage>
</organism>
<dbReference type="HOGENOM" id="CLU_000445_69_15_4"/>
<evidence type="ECO:0000313" key="1">
    <source>
        <dbReference type="EMBL" id="ACS22567.1"/>
    </source>
</evidence>